<keyword evidence="1" id="KW-1133">Transmembrane helix</keyword>
<feature type="transmembrane region" description="Helical" evidence="1">
    <location>
        <begin position="194"/>
        <end position="212"/>
    </location>
</feature>
<feature type="transmembrane region" description="Helical" evidence="1">
    <location>
        <begin position="224"/>
        <end position="243"/>
    </location>
</feature>
<keyword evidence="1" id="KW-0812">Transmembrane</keyword>
<dbReference type="InterPro" id="IPR010640">
    <property type="entry name" value="Low_temperature_requirement_A"/>
</dbReference>
<dbReference type="RefSeq" id="WP_205009363.1">
    <property type="nucleotide sequence ID" value="NZ_JAFBEH010000013.1"/>
</dbReference>
<sequence>MHKKVAISELFFDLVYVYAIGQSTELLHHLHHGTISWTSLLVFLVTFLFLITIWVFQTFFVNLFGQDSPQERFFLYLDMALILLVSNSFSLEWQGNFIPFSLLVLSLTSSLALQFFLASRRTKKELERRLARTYLRILVWRFSLVLTALLLYPILGIYPFLLAFMIGLFLLYFYRNALKSLPFDYEHLLERFTLLVIIAFGEMVMSGISDYFRLESFSLETPLVFLLVILLFHIYHFEFYQHIHCLPKSNLGLRLVYVHYPILLGLSMVTVALAMMKSHLMTAPNLFLLLYSGLGLYLLGILWQNLFHRPRGPEGKKLLIDSLLLYLISFLLGQWQSDKDIFLLLSSLLFLSLFSFLHRYYSKN</sequence>
<dbReference type="Proteomes" id="UP000697472">
    <property type="component" value="Unassembled WGS sequence"/>
</dbReference>
<evidence type="ECO:0000313" key="3">
    <source>
        <dbReference type="Proteomes" id="UP000697472"/>
    </source>
</evidence>
<dbReference type="PANTHER" id="PTHR36840">
    <property type="entry name" value="BLL5714 PROTEIN"/>
    <property type="match status" value="1"/>
</dbReference>
<name>A0ABS2PS36_9STRE</name>
<accession>A0ABS2PS36</accession>
<proteinExistence type="predicted"/>
<feature type="transmembrane region" description="Helical" evidence="1">
    <location>
        <begin position="288"/>
        <end position="306"/>
    </location>
</feature>
<reference evidence="2 3" key="1">
    <citation type="submission" date="2021-01" db="EMBL/GenBank/DDBJ databases">
        <title>Genomic Encyclopedia of Type Strains, Phase IV (KMG-IV): sequencing the most valuable type-strain genomes for metagenomic binning, comparative biology and taxonomic classification.</title>
        <authorList>
            <person name="Goeker M."/>
        </authorList>
    </citation>
    <scope>NUCLEOTIDE SEQUENCE [LARGE SCALE GENOMIC DNA]</scope>
    <source>
        <strain evidence="2 3">DSM 27382</strain>
    </source>
</reference>
<dbReference type="PANTHER" id="PTHR36840:SF1">
    <property type="entry name" value="BLL5714 PROTEIN"/>
    <property type="match status" value="1"/>
</dbReference>
<organism evidence="2 3">
    <name type="scientific">Streptococcus loxodontisalivarius</name>
    <dbReference type="NCBI Taxonomy" id="1349415"/>
    <lineage>
        <taxon>Bacteria</taxon>
        <taxon>Bacillati</taxon>
        <taxon>Bacillota</taxon>
        <taxon>Bacilli</taxon>
        <taxon>Lactobacillales</taxon>
        <taxon>Streptococcaceae</taxon>
        <taxon>Streptococcus</taxon>
    </lineage>
</organism>
<gene>
    <name evidence="2" type="ORF">JOC28_000817</name>
</gene>
<comment type="caution">
    <text evidence="2">The sequence shown here is derived from an EMBL/GenBank/DDBJ whole genome shotgun (WGS) entry which is preliminary data.</text>
</comment>
<dbReference type="EMBL" id="JAFBEH010000013">
    <property type="protein sequence ID" value="MBM7642520.1"/>
    <property type="molecule type" value="Genomic_DNA"/>
</dbReference>
<evidence type="ECO:0000256" key="1">
    <source>
        <dbReference type="SAM" id="Phobius"/>
    </source>
</evidence>
<feature type="transmembrane region" description="Helical" evidence="1">
    <location>
        <begin position="35"/>
        <end position="61"/>
    </location>
</feature>
<feature type="transmembrane region" description="Helical" evidence="1">
    <location>
        <begin position="255"/>
        <end position="276"/>
    </location>
</feature>
<feature type="transmembrane region" description="Helical" evidence="1">
    <location>
        <begin position="318"/>
        <end position="335"/>
    </location>
</feature>
<protein>
    <submittedName>
        <fullName evidence="2">Low temperature requirement protein LtrA</fullName>
    </submittedName>
</protein>
<feature type="transmembrane region" description="Helical" evidence="1">
    <location>
        <begin position="341"/>
        <end position="361"/>
    </location>
</feature>
<feature type="transmembrane region" description="Helical" evidence="1">
    <location>
        <begin position="157"/>
        <end position="174"/>
    </location>
</feature>
<keyword evidence="1" id="KW-0472">Membrane</keyword>
<evidence type="ECO:0000313" key="2">
    <source>
        <dbReference type="EMBL" id="MBM7642520.1"/>
    </source>
</evidence>
<feature type="transmembrane region" description="Helical" evidence="1">
    <location>
        <begin position="73"/>
        <end position="91"/>
    </location>
</feature>
<feature type="transmembrane region" description="Helical" evidence="1">
    <location>
        <begin position="97"/>
        <end position="118"/>
    </location>
</feature>
<keyword evidence="3" id="KW-1185">Reference proteome</keyword>
<dbReference type="Pfam" id="PF06772">
    <property type="entry name" value="LtrA"/>
    <property type="match status" value="1"/>
</dbReference>